<evidence type="ECO:0000259" key="2">
    <source>
        <dbReference type="Pfam" id="PF07978"/>
    </source>
</evidence>
<feature type="domain" description="NIPSNAP" evidence="2">
    <location>
        <begin position="145"/>
        <end position="244"/>
    </location>
</feature>
<accession>A0A7S2GUU0</accession>
<proteinExistence type="inferred from homology"/>
<dbReference type="EMBL" id="HBGU01041593">
    <property type="protein sequence ID" value="CAD9471362.1"/>
    <property type="molecule type" value="Transcribed_RNA"/>
</dbReference>
<dbReference type="InterPro" id="IPR011008">
    <property type="entry name" value="Dimeric_a/b-barrel"/>
</dbReference>
<dbReference type="GO" id="GO:0005739">
    <property type="term" value="C:mitochondrion"/>
    <property type="evidence" value="ECO:0007669"/>
    <property type="project" value="TreeGrafter"/>
</dbReference>
<dbReference type="GO" id="GO:0000423">
    <property type="term" value="P:mitophagy"/>
    <property type="evidence" value="ECO:0007669"/>
    <property type="project" value="UniProtKB-ARBA"/>
</dbReference>
<evidence type="ECO:0000313" key="3">
    <source>
        <dbReference type="EMBL" id="CAD9471362.1"/>
    </source>
</evidence>
<protein>
    <recommendedName>
        <fullName evidence="2">NIPSNAP domain-containing protein</fullName>
    </recommendedName>
</protein>
<dbReference type="PANTHER" id="PTHR21017">
    <property type="entry name" value="NIPSNAP-RELATED"/>
    <property type="match status" value="1"/>
</dbReference>
<dbReference type="Pfam" id="PF07978">
    <property type="entry name" value="NIPSNAP"/>
    <property type="match status" value="1"/>
</dbReference>
<dbReference type="InterPro" id="IPR012577">
    <property type="entry name" value="NIPSNAP"/>
</dbReference>
<dbReference type="Gene3D" id="3.30.70.100">
    <property type="match status" value="2"/>
</dbReference>
<dbReference type="SUPFAM" id="SSF54909">
    <property type="entry name" value="Dimeric alpha+beta barrel"/>
    <property type="match status" value="1"/>
</dbReference>
<sequence length="250" mass="28023">MAMLKRTFAAMPPLRGLARRAFSARADGFFELRQDCVMPDETADYMHQHTADAEERRRLFPGWCGSWKTELGGELSEVHSLYHWHNYTERDAAHKEAHAVNWADNGYSAAIFVEATECLNAAGLTGASGFVSPPYNASSDKVAWELRTYQLVLGYSTVPSFLRLYSEGLCDKLAADDTGASTLVTLLYSDNGPLNVVHEIWRHESMQRAQDSRVASRKAVKWRSAVEQIAQLSTSFETRYILPLSGAPWQ</sequence>
<evidence type="ECO:0000256" key="1">
    <source>
        <dbReference type="ARBA" id="ARBA00005291"/>
    </source>
</evidence>
<dbReference type="InterPro" id="IPR051557">
    <property type="entry name" value="NipSnap_domain"/>
</dbReference>
<comment type="similarity">
    <text evidence="1">Belongs to the NipSnap family.</text>
</comment>
<organism evidence="3">
    <name type="scientific">Haptolina brevifila</name>
    <dbReference type="NCBI Taxonomy" id="156173"/>
    <lineage>
        <taxon>Eukaryota</taxon>
        <taxon>Haptista</taxon>
        <taxon>Haptophyta</taxon>
        <taxon>Prymnesiophyceae</taxon>
        <taxon>Prymnesiales</taxon>
        <taxon>Prymnesiaceae</taxon>
        <taxon>Haptolina</taxon>
    </lineage>
</organism>
<gene>
    <name evidence="3" type="ORF">CBRE1094_LOCUS22675</name>
</gene>
<dbReference type="PANTHER" id="PTHR21017:SF17">
    <property type="entry name" value="PROTEIN NIPSNAP"/>
    <property type="match status" value="1"/>
</dbReference>
<name>A0A7S2GUU0_9EUKA</name>
<reference evidence="3" key="1">
    <citation type="submission" date="2021-01" db="EMBL/GenBank/DDBJ databases">
        <authorList>
            <person name="Corre E."/>
            <person name="Pelletier E."/>
            <person name="Niang G."/>
            <person name="Scheremetjew M."/>
            <person name="Finn R."/>
            <person name="Kale V."/>
            <person name="Holt S."/>
            <person name="Cochrane G."/>
            <person name="Meng A."/>
            <person name="Brown T."/>
            <person name="Cohen L."/>
        </authorList>
    </citation>
    <scope>NUCLEOTIDE SEQUENCE</scope>
    <source>
        <strain evidence="3">UTEX LB 985</strain>
    </source>
</reference>
<dbReference type="AlphaFoldDB" id="A0A7S2GUU0"/>